<protein>
    <submittedName>
        <fullName evidence="3">Uncharacterized protein</fullName>
    </submittedName>
</protein>
<sequence>MNPSGGFMTLVPPPADIELPTATSFVAFPTASEVADSSSEGDSLYSKILNQQISRVISAYHGTTLFTAITPLGVTQAETSTTTEEILRSTTTAASAAEESISSSPITLSRVTDIGIAFGIFVVLTVLIVGIVLCIRHKKASKPRKTNGENGLKSLDSKEWQQTNLSAPSVAHLPRDSVLHPPRATGKPRPEHNHWMPPPAYPSHQPSYPRGGYR</sequence>
<dbReference type="EMBL" id="JAGMUV010000007">
    <property type="protein sequence ID" value="KAH7148329.1"/>
    <property type="molecule type" value="Genomic_DNA"/>
</dbReference>
<keyword evidence="2" id="KW-1133">Transmembrane helix</keyword>
<evidence type="ECO:0000256" key="1">
    <source>
        <dbReference type="SAM" id="MobiDB-lite"/>
    </source>
</evidence>
<keyword evidence="4" id="KW-1185">Reference proteome</keyword>
<keyword evidence="2" id="KW-0812">Transmembrane</keyword>
<evidence type="ECO:0000313" key="3">
    <source>
        <dbReference type="EMBL" id="KAH7148329.1"/>
    </source>
</evidence>
<proteinExistence type="predicted"/>
<dbReference type="AlphaFoldDB" id="A0A9P9EYJ1"/>
<keyword evidence="2" id="KW-0472">Membrane</keyword>
<organism evidence="3 4">
    <name type="scientific">Dactylonectria macrodidyma</name>
    <dbReference type="NCBI Taxonomy" id="307937"/>
    <lineage>
        <taxon>Eukaryota</taxon>
        <taxon>Fungi</taxon>
        <taxon>Dikarya</taxon>
        <taxon>Ascomycota</taxon>
        <taxon>Pezizomycotina</taxon>
        <taxon>Sordariomycetes</taxon>
        <taxon>Hypocreomycetidae</taxon>
        <taxon>Hypocreales</taxon>
        <taxon>Nectriaceae</taxon>
        <taxon>Dactylonectria</taxon>
    </lineage>
</organism>
<feature type="transmembrane region" description="Helical" evidence="2">
    <location>
        <begin position="114"/>
        <end position="135"/>
    </location>
</feature>
<feature type="region of interest" description="Disordered" evidence="1">
    <location>
        <begin position="167"/>
        <end position="214"/>
    </location>
</feature>
<feature type="region of interest" description="Disordered" evidence="1">
    <location>
        <begin position="140"/>
        <end position="159"/>
    </location>
</feature>
<accession>A0A9P9EYJ1</accession>
<reference evidence="3" key="1">
    <citation type="journal article" date="2021" name="Nat. Commun.">
        <title>Genetic determinants of endophytism in the Arabidopsis root mycobiome.</title>
        <authorList>
            <person name="Mesny F."/>
            <person name="Miyauchi S."/>
            <person name="Thiergart T."/>
            <person name="Pickel B."/>
            <person name="Atanasova L."/>
            <person name="Karlsson M."/>
            <person name="Huettel B."/>
            <person name="Barry K.W."/>
            <person name="Haridas S."/>
            <person name="Chen C."/>
            <person name="Bauer D."/>
            <person name="Andreopoulos W."/>
            <person name="Pangilinan J."/>
            <person name="LaButti K."/>
            <person name="Riley R."/>
            <person name="Lipzen A."/>
            <person name="Clum A."/>
            <person name="Drula E."/>
            <person name="Henrissat B."/>
            <person name="Kohler A."/>
            <person name="Grigoriev I.V."/>
            <person name="Martin F.M."/>
            <person name="Hacquard S."/>
        </authorList>
    </citation>
    <scope>NUCLEOTIDE SEQUENCE</scope>
    <source>
        <strain evidence="3">MPI-CAGE-AT-0147</strain>
    </source>
</reference>
<gene>
    <name evidence="3" type="ORF">EDB81DRAFT_460127</name>
</gene>
<evidence type="ECO:0000256" key="2">
    <source>
        <dbReference type="SAM" id="Phobius"/>
    </source>
</evidence>
<comment type="caution">
    <text evidence="3">The sequence shown here is derived from an EMBL/GenBank/DDBJ whole genome shotgun (WGS) entry which is preliminary data.</text>
</comment>
<evidence type="ECO:0000313" key="4">
    <source>
        <dbReference type="Proteomes" id="UP000738349"/>
    </source>
</evidence>
<dbReference type="OrthoDB" id="5104794at2759"/>
<dbReference type="Proteomes" id="UP000738349">
    <property type="component" value="Unassembled WGS sequence"/>
</dbReference>
<name>A0A9P9EYJ1_9HYPO</name>